<evidence type="ECO:0000313" key="5">
    <source>
        <dbReference type="Proteomes" id="UP000037460"/>
    </source>
</evidence>
<feature type="non-terminal residue" evidence="4">
    <location>
        <position position="447"/>
    </location>
</feature>
<dbReference type="SMART" id="SM00450">
    <property type="entry name" value="RHOD"/>
    <property type="match status" value="1"/>
</dbReference>
<organism evidence="4 5">
    <name type="scientific">Chrysochromulina tobinii</name>
    <dbReference type="NCBI Taxonomy" id="1460289"/>
    <lineage>
        <taxon>Eukaryota</taxon>
        <taxon>Haptista</taxon>
        <taxon>Haptophyta</taxon>
        <taxon>Prymnesiophyceae</taxon>
        <taxon>Prymnesiales</taxon>
        <taxon>Chrysochromulinaceae</taxon>
        <taxon>Chrysochromulina</taxon>
    </lineage>
</organism>
<dbReference type="PROSITE" id="PS50206">
    <property type="entry name" value="RHODANESE_3"/>
    <property type="match status" value="1"/>
</dbReference>
<name>A0A0M0JQ42_9EUKA</name>
<gene>
    <name evidence="4" type="ORF">Ctob_003202</name>
</gene>
<evidence type="ECO:0000256" key="1">
    <source>
        <dbReference type="SAM" id="MobiDB-lite"/>
    </source>
</evidence>
<keyword evidence="5" id="KW-1185">Reference proteome</keyword>
<proteinExistence type="predicted"/>
<evidence type="ECO:0000259" key="3">
    <source>
        <dbReference type="PROSITE" id="PS50206"/>
    </source>
</evidence>
<dbReference type="Gene3D" id="3.40.250.10">
    <property type="entry name" value="Rhodanese-like domain"/>
    <property type="match status" value="1"/>
</dbReference>
<feature type="domain" description="Rhodanese" evidence="3">
    <location>
        <begin position="131"/>
        <end position="233"/>
    </location>
</feature>
<evidence type="ECO:0000256" key="2">
    <source>
        <dbReference type="SAM" id="SignalP"/>
    </source>
</evidence>
<dbReference type="Proteomes" id="UP000037460">
    <property type="component" value="Unassembled WGS sequence"/>
</dbReference>
<protein>
    <recommendedName>
        <fullName evidence="3">Rhodanese domain-containing protein</fullName>
    </recommendedName>
</protein>
<dbReference type="EMBL" id="JWZX01002572">
    <property type="protein sequence ID" value="KOO28407.1"/>
    <property type="molecule type" value="Genomic_DNA"/>
</dbReference>
<feature type="chain" id="PRO_5005602115" description="Rhodanese domain-containing protein" evidence="2">
    <location>
        <begin position="26"/>
        <end position="447"/>
    </location>
</feature>
<evidence type="ECO:0000313" key="4">
    <source>
        <dbReference type="EMBL" id="KOO28407.1"/>
    </source>
</evidence>
<dbReference type="InterPro" id="IPR036873">
    <property type="entry name" value="Rhodanese-like_dom_sf"/>
</dbReference>
<feature type="region of interest" description="Disordered" evidence="1">
    <location>
        <begin position="240"/>
        <end position="262"/>
    </location>
</feature>
<reference evidence="5" key="1">
    <citation type="journal article" date="2015" name="PLoS Genet.">
        <title>Genome Sequence and Transcriptome Analyses of Chrysochromulina tobin: Metabolic Tools for Enhanced Algal Fitness in the Prominent Order Prymnesiales (Haptophyceae).</title>
        <authorList>
            <person name="Hovde B.T."/>
            <person name="Deodato C.R."/>
            <person name="Hunsperger H.M."/>
            <person name="Ryken S.A."/>
            <person name="Yost W."/>
            <person name="Jha R.K."/>
            <person name="Patterson J."/>
            <person name="Monnat R.J. Jr."/>
            <person name="Barlow S.B."/>
            <person name="Starkenburg S.R."/>
            <person name="Cattolico R.A."/>
        </authorList>
    </citation>
    <scope>NUCLEOTIDE SEQUENCE</scope>
    <source>
        <strain evidence="5">CCMP291</strain>
    </source>
</reference>
<sequence length="447" mass="45945">MLETARGALSLLLLLLLCGRDAGFAALHARAASPPRQLAAVRVVACGSGSARRRSGSGSSGSAERTALCGHLRRAIPRAGRGWRSRSLVACDGGDVDPDLASAWLDEETASPLADGGPEELSVAEAAALLREGGATLLDLRTHAEHCAARPAGALSHPAGDPGTLGLLFCFRDSFEEDVVARFSPTTPLILLCDVGVVSRIAAMRLLERAFASVRVVAGGFESWSLEAERPGAHLPIESGRPANADWPKEQGVAPTPSWEGSWDEEDEYLDIEALYAEMDGDATSAWSSVPLDASSAPVRPRPYGALYDPAHSARDSLEGELRNIGELGDDELGGDALDIEELEALLADSGAEEPLYADAAAEAAAMADEASATYEPAARGGKGAAVGAAEAAAMKTIPNALAGDQVDDDLASLVAKLDAPAELAPSRSAAKRVAAAAAADDAAAAS</sequence>
<comment type="caution">
    <text evidence="4">The sequence shown here is derived from an EMBL/GenBank/DDBJ whole genome shotgun (WGS) entry which is preliminary data.</text>
</comment>
<dbReference type="SUPFAM" id="SSF52821">
    <property type="entry name" value="Rhodanese/Cell cycle control phosphatase"/>
    <property type="match status" value="1"/>
</dbReference>
<dbReference type="Pfam" id="PF00581">
    <property type="entry name" value="Rhodanese"/>
    <property type="match status" value="1"/>
</dbReference>
<feature type="signal peptide" evidence="2">
    <location>
        <begin position="1"/>
        <end position="25"/>
    </location>
</feature>
<keyword evidence="2" id="KW-0732">Signal</keyword>
<accession>A0A0M0JQ42</accession>
<dbReference type="OrthoDB" id="2012972at2759"/>
<dbReference type="AlphaFoldDB" id="A0A0M0JQ42"/>
<dbReference type="InterPro" id="IPR001763">
    <property type="entry name" value="Rhodanese-like_dom"/>
</dbReference>